<keyword evidence="2" id="KW-0210">Decarboxylase</keyword>
<proteinExistence type="predicted"/>
<name>A0A0U3N0K4_9BURK</name>
<dbReference type="SUPFAM" id="SSF56276">
    <property type="entry name" value="S-adenosylmethionine decarboxylase"/>
    <property type="match status" value="1"/>
</dbReference>
<evidence type="ECO:0000256" key="8">
    <source>
        <dbReference type="ARBA" id="ARBA00023270"/>
    </source>
</evidence>
<evidence type="ECO:0000256" key="5">
    <source>
        <dbReference type="ARBA" id="ARBA00023115"/>
    </source>
</evidence>
<evidence type="ECO:0000256" key="1">
    <source>
        <dbReference type="ARBA" id="ARBA00001928"/>
    </source>
</evidence>
<dbReference type="PANTHER" id="PTHR33866:SF2">
    <property type="entry name" value="S-ADENOSYLMETHIONINE DECARBOXYLASE PROENZYME"/>
    <property type="match status" value="1"/>
</dbReference>
<dbReference type="InterPro" id="IPR042284">
    <property type="entry name" value="AdoMetDC_N"/>
</dbReference>
<keyword evidence="7" id="KW-0456">Lyase</keyword>
<dbReference type="KEGG" id="rdp:RD2015_4378"/>
<keyword evidence="4" id="KW-0745">Spermidine biosynthesis</keyword>
<keyword evidence="3" id="KW-0068">Autocatalytic cleavage</keyword>
<evidence type="ECO:0000256" key="7">
    <source>
        <dbReference type="ARBA" id="ARBA00023239"/>
    </source>
</evidence>
<evidence type="ECO:0000256" key="6">
    <source>
        <dbReference type="ARBA" id="ARBA00023145"/>
    </source>
</evidence>
<evidence type="ECO:0000256" key="9">
    <source>
        <dbReference type="ARBA" id="ARBA00023317"/>
    </source>
</evidence>
<dbReference type="Gene3D" id="3.30.360.110">
    <property type="entry name" value="S-adenosylmethionine decarboxylase domain"/>
    <property type="match status" value="1"/>
</dbReference>
<reference evidence="10 11" key="1">
    <citation type="submission" date="2015-12" db="EMBL/GenBank/DDBJ databases">
        <title>Complete genome of Roseateles depolymerans KCTC 42856.</title>
        <authorList>
            <person name="Kim K.M."/>
        </authorList>
    </citation>
    <scope>NUCLEOTIDE SEQUENCE [LARGE SCALE GENOMIC DNA]</scope>
    <source>
        <strain evidence="10 11">KCTC 42856</strain>
    </source>
</reference>
<dbReference type="AlphaFoldDB" id="A0A0U3N0K4"/>
<dbReference type="EMBL" id="CP013729">
    <property type="protein sequence ID" value="ALV08819.1"/>
    <property type="molecule type" value="Genomic_DNA"/>
</dbReference>
<keyword evidence="8" id="KW-0704">Schiff base</keyword>
<dbReference type="Gene3D" id="3.30.160.750">
    <property type="match status" value="1"/>
</dbReference>
<evidence type="ECO:0000256" key="4">
    <source>
        <dbReference type="ARBA" id="ARBA00023066"/>
    </source>
</evidence>
<dbReference type="GO" id="GO:0005829">
    <property type="term" value="C:cytosol"/>
    <property type="evidence" value="ECO:0007669"/>
    <property type="project" value="TreeGrafter"/>
</dbReference>
<comment type="cofactor">
    <cofactor evidence="1">
        <name>pyruvate</name>
        <dbReference type="ChEBI" id="CHEBI:15361"/>
    </cofactor>
</comment>
<dbReference type="STRING" id="76731.RD2015_4378"/>
<accession>A0A0U3N0K4</accession>
<dbReference type="OrthoDB" id="9793120at2"/>
<protein>
    <submittedName>
        <fullName evidence="10">Uncharacterized protein</fullName>
    </submittedName>
</protein>
<organism evidence="10 11">
    <name type="scientific">Roseateles depolymerans</name>
    <dbReference type="NCBI Taxonomy" id="76731"/>
    <lineage>
        <taxon>Bacteria</taxon>
        <taxon>Pseudomonadati</taxon>
        <taxon>Pseudomonadota</taxon>
        <taxon>Betaproteobacteria</taxon>
        <taxon>Burkholderiales</taxon>
        <taxon>Sphaerotilaceae</taxon>
        <taxon>Roseateles</taxon>
    </lineage>
</organism>
<dbReference type="GO" id="GO:0008295">
    <property type="term" value="P:spermidine biosynthetic process"/>
    <property type="evidence" value="ECO:0007669"/>
    <property type="project" value="UniProtKB-KW"/>
</dbReference>
<dbReference type="InterPro" id="IPR016067">
    <property type="entry name" value="S-AdoMet_deCO2ase_core"/>
</dbReference>
<dbReference type="RefSeq" id="WP_058936705.1">
    <property type="nucleotide sequence ID" value="NZ_CP013729.1"/>
</dbReference>
<dbReference type="PANTHER" id="PTHR33866">
    <property type="entry name" value="S-ADENOSYLMETHIONINE DECARBOXYLASE PROENZYME"/>
    <property type="match status" value="1"/>
</dbReference>
<evidence type="ECO:0000256" key="3">
    <source>
        <dbReference type="ARBA" id="ARBA00022813"/>
    </source>
</evidence>
<evidence type="ECO:0000256" key="2">
    <source>
        <dbReference type="ARBA" id="ARBA00022793"/>
    </source>
</evidence>
<dbReference type="Proteomes" id="UP000060699">
    <property type="component" value="Chromosome"/>
</dbReference>
<gene>
    <name evidence="10" type="ORF">RD2015_4378</name>
</gene>
<dbReference type="Pfam" id="PF02675">
    <property type="entry name" value="AdoMet_dc"/>
    <property type="match status" value="1"/>
</dbReference>
<dbReference type="InterPro" id="IPR003826">
    <property type="entry name" value="AdoMetDC_fam_prok"/>
</dbReference>
<dbReference type="InterPro" id="IPR042286">
    <property type="entry name" value="AdoMetDC_C"/>
</dbReference>
<keyword evidence="6" id="KW-0865">Zymogen</keyword>
<evidence type="ECO:0000313" key="10">
    <source>
        <dbReference type="EMBL" id="ALV08819.1"/>
    </source>
</evidence>
<dbReference type="GO" id="GO:0004014">
    <property type="term" value="F:adenosylmethionine decarboxylase activity"/>
    <property type="evidence" value="ECO:0007669"/>
    <property type="project" value="InterPro"/>
</dbReference>
<keyword evidence="11" id="KW-1185">Reference proteome</keyword>
<evidence type="ECO:0000313" key="11">
    <source>
        <dbReference type="Proteomes" id="UP000060699"/>
    </source>
</evidence>
<sequence>MNGLHLTADLRGCADLARLVDATGLAVQCRRITEAAGLTVVGEHWHRFPDGADGQPGGLTGMLLLAESHVALHTWPELAAVTLDVYVCNYGTDNSAKARALMDALVTHFQPSSADLQSLQRGRLPA</sequence>
<keyword evidence="9" id="KW-0670">Pyruvate</keyword>
<keyword evidence="5" id="KW-0620">Polyamine biosynthesis</keyword>